<keyword evidence="7" id="KW-1185">Reference proteome</keyword>
<dbReference type="GO" id="GO:0006508">
    <property type="term" value="P:proteolysis"/>
    <property type="evidence" value="ECO:0007669"/>
    <property type="project" value="UniProtKB-KW"/>
</dbReference>
<gene>
    <name evidence="6" type="ORF">EHYA_04856</name>
</gene>
<dbReference type="OrthoDB" id="3475409at2"/>
<dbReference type="Gene3D" id="3.90.1720.10">
    <property type="entry name" value="endopeptidase domain like (from Nostoc punctiforme)"/>
    <property type="match status" value="1"/>
</dbReference>
<dbReference type="PROSITE" id="PS51935">
    <property type="entry name" value="NLPC_P60"/>
    <property type="match status" value="1"/>
</dbReference>
<dbReference type="AlphaFoldDB" id="A0A401YRF8"/>
<keyword evidence="3" id="KW-0378">Hydrolase</keyword>
<evidence type="ECO:0000256" key="4">
    <source>
        <dbReference type="ARBA" id="ARBA00022807"/>
    </source>
</evidence>
<comment type="caution">
    <text evidence="6">The sequence shown here is derived from an EMBL/GenBank/DDBJ whole genome shotgun (WGS) entry which is preliminary data.</text>
</comment>
<keyword evidence="2" id="KW-0645">Protease</keyword>
<dbReference type="InterPro" id="IPR000064">
    <property type="entry name" value="NLP_P60_dom"/>
</dbReference>
<organism evidence="6 7">
    <name type="scientific">Embleya hyalina</name>
    <dbReference type="NCBI Taxonomy" id="516124"/>
    <lineage>
        <taxon>Bacteria</taxon>
        <taxon>Bacillati</taxon>
        <taxon>Actinomycetota</taxon>
        <taxon>Actinomycetes</taxon>
        <taxon>Kitasatosporales</taxon>
        <taxon>Streptomycetaceae</taxon>
        <taxon>Embleya</taxon>
    </lineage>
</organism>
<evidence type="ECO:0000259" key="5">
    <source>
        <dbReference type="PROSITE" id="PS51935"/>
    </source>
</evidence>
<reference evidence="6 7" key="1">
    <citation type="submission" date="2018-12" db="EMBL/GenBank/DDBJ databases">
        <title>Draft genome sequence of Embleya hyalina NBRC 13850T.</title>
        <authorList>
            <person name="Komaki H."/>
            <person name="Hosoyama A."/>
            <person name="Kimura A."/>
            <person name="Ichikawa N."/>
            <person name="Tamura T."/>
        </authorList>
    </citation>
    <scope>NUCLEOTIDE SEQUENCE [LARGE SCALE GENOMIC DNA]</scope>
    <source>
        <strain evidence="6 7">NBRC 13850</strain>
    </source>
</reference>
<dbReference type="EMBL" id="BIFH01000023">
    <property type="protein sequence ID" value="GCD97166.1"/>
    <property type="molecule type" value="Genomic_DNA"/>
</dbReference>
<feature type="domain" description="NlpC/P60" evidence="5">
    <location>
        <begin position="9"/>
        <end position="152"/>
    </location>
</feature>
<dbReference type="RefSeq" id="WP_126639171.1">
    <property type="nucleotide sequence ID" value="NZ_BIFH01000023.1"/>
</dbReference>
<evidence type="ECO:0000313" key="6">
    <source>
        <dbReference type="EMBL" id="GCD97166.1"/>
    </source>
</evidence>
<protein>
    <recommendedName>
        <fullName evidence="5">NlpC/P60 domain-containing protein</fullName>
    </recommendedName>
</protein>
<comment type="similarity">
    <text evidence="1">Belongs to the peptidase C40 family.</text>
</comment>
<sequence length="161" mass="17761">MPDTPDRSSPAVPLSLSALPPRFRDVPYVYARHPQTVADGDLSAGANCQLYAYAFLAHHGLRVPPLRSSELWADDTATVRVTEPAPLDLLLFDAGPRPGRDPGYAAHVGVYLGPDRVLHLCREVGRPAIWSYTEFAARPEYARLFGVKRCLSVTEHNRARS</sequence>
<proteinExistence type="inferred from homology"/>
<dbReference type="Proteomes" id="UP000286931">
    <property type="component" value="Unassembled WGS sequence"/>
</dbReference>
<evidence type="ECO:0000256" key="1">
    <source>
        <dbReference type="ARBA" id="ARBA00007074"/>
    </source>
</evidence>
<dbReference type="InterPro" id="IPR038765">
    <property type="entry name" value="Papain-like_cys_pep_sf"/>
</dbReference>
<evidence type="ECO:0000256" key="3">
    <source>
        <dbReference type="ARBA" id="ARBA00022801"/>
    </source>
</evidence>
<name>A0A401YRF8_9ACTN</name>
<accession>A0A401YRF8</accession>
<dbReference type="SUPFAM" id="SSF54001">
    <property type="entry name" value="Cysteine proteinases"/>
    <property type="match status" value="1"/>
</dbReference>
<evidence type="ECO:0000313" key="7">
    <source>
        <dbReference type="Proteomes" id="UP000286931"/>
    </source>
</evidence>
<dbReference type="GO" id="GO:0008234">
    <property type="term" value="F:cysteine-type peptidase activity"/>
    <property type="evidence" value="ECO:0007669"/>
    <property type="project" value="UniProtKB-KW"/>
</dbReference>
<keyword evidence="4" id="KW-0788">Thiol protease</keyword>
<evidence type="ECO:0000256" key="2">
    <source>
        <dbReference type="ARBA" id="ARBA00022670"/>
    </source>
</evidence>